<keyword evidence="1" id="KW-0812">Transmembrane</keyword>
<dbReference type="Proteomes" id="UP000293162">
    <property type="component" value="Unassembled WGS sequence"/>
</dbReference>
<feature type="transmembrane region" description="Helical" evidence="1">
    <location>
        <begin position="96"/>
        <end position="118"/>
    </location>
</feature>
<accession>A0A4Q5M466</accession>
<keyword evidence="1" id="KW-1133">Transmembrane helix</keyword>
<feature type="transmembrane region" description="Helical" evidence="1">
    <location>
        <begin position="286"/>
        <end position="304"/>
    </location>
</feature>
<sequence length="366" mass="42842">MKSLIRILNLTIIKEYYRQNAVFIFAVMMFAFGFLRAVEHITIIKHALKYPSILGFFFLAWALHGLKVTLFTLRLLESKQNEFLYHARLFPPLKRFCAFCLLQLSLIQLTFLYSLAMIKFGIEEGKLLEIGYIIGFNVVLIVVGALIYEYRIQRPNAEQVRSKPIQKLFAQFRTPPYLFFVRYLFSKQPVLLLLTKLFCCLILLGICNLYPTDDYDERLLALGGLFVAAGHTVFCQQYFIFENKFMLITKNLPLSDSQRLVHYLLAYFLLLLPEIIVLARNLPDTVSYLFIVFLMLFVLSMIFLNHHVQYINNISHDAFMQRLFFTGILFLVLIMFKIPVILMALINFSIAAFVFKKHYFLSDFNP</sequence>
<evidence type="ECO:0000256" key="1">
    <source>
        <dbReference type="SAM" id="Phobius"/>
    </source>
</evidence>
<feature type="transmembrane region" description="Helical" evidence="1">
    <location>
        <begin position="260"/>
        <end position="279"/>
    </location>
</feature>
<feature type="transmembrane region" description="Helical" evidence="1">
    <location>
        <begin position="219"/>
        <end position="240"/>
    </location>
</feature>
<keyword evidence="3" id="KW-1185">Reference proteome</keyword>
<keyword evidence="1" id="KW-0472">Membrane</keyword>
<proteinExistence type="predicted"/>
<evidence type="ECO:0000313" key="3">
    <source>
        <dbReference type="Proteomes" id="UP000293162"/>
    </source>
</evidence>
<protein>
    <submittedName>
        <fullName evidence="2">Uncharacterized protein</fullName>
    </submittedName>
</protein>
<feature type="transmembrane region" description="Helical" evidence="1">
    <location>
        <begin position="50"/>
        <end position="76"/>
    </location>
</feature>
<feature type="transmembrane region" description="Helical" evidence="1">
    <location>
        <begin position="21"/>
        <end position="38"/>
    </location>
</feature>
<dbReference type="RefSeq" id="WP_130019330.1">
    <property type="nucleotide sequence ID" value="NZ_SEWF01000003.1"/>
</dbReference>
<dbReference type="OrthoDB" id="935506at2"/>
<feature type="transmembrane region" description="Helical" evidence="1">
    <location>
        <begin position="130"/>
        <end position="148"/>
    </location>
</feature>
<organism evidence="2 3">
    <name type="scientific">Emticicia agri</name>
    <dbReference type="NCBI Taxonomy" id="2492393"/>
    <lineage>
        <taxon>Bacteria</taxon>
        <taxon>Pseudomonadati</taxon>
        <taxon>Bacteroidota</taxon>
        <taxon>Cytophagia</taxon>
        <taxon>Cytophagales</taxon>
        <taxon>Leadbetterellaceae</taxon>
        <taxon>Emticicia</taxon>
    </lineage>
</organism>
<comment type="caution">
    <text evidence="2">The sequence shown here is derived from an EMBL/GenBank/DDBJ whole genome shotgun (WGS) entry which is preliminary data.</text>
</comment>
<evidence type="ECO:0000313" key="2">
    <source>
        <dbReference type="EMBL" id="RYU97134.1"/>
    </source>
</evidence>
<feature type="transmembrane region" description="Helical" evidence="1">
    <location>
        <begin position="324"/>
        <end position="355"/>
    </location>
</feature>
<feature type="transmembrane region" description="Helical" evidence="1">
    <location>
        <begin position="191"/>
        <end position="210"/>
    </location>
</feature>
<dbReference type="EMBL" id="SEWF01000003">
    <property type="protein sequence ID" value="RYU97134.1"/>
    <property type="molecule type" value="Genomic_DNA"/>
</dbReference>
<dbReference type="AlphaFoldDB" id="A0A4Q5M466"/>
<reference evidence="2 3" key="1">
    <citation type="submission" date="2019-02" db="EMBL/GenBank/DDBJ databases">
        <title>Bacterial novel species Emticicia sp. 17J42-9 isolated from soil.</title>
        <authorList>
            <person name="Jung H.-Y."/>
        </authorList>
    </citation>
    <scope>NUCLEOTIDE SEQUENCE [LARGE SCALE GENOMIC DNA]</scope>
    <source>
        <strain evidence="2 3">17J42-9</strain>
    </source>
</reference>
<gene>
    <name evidence="2" type="ORF">EWM59_02260</name>
</gene>
<name>A0A4Q5M466_9BACT</name>